<feature type="signal peptide" evidence="1">
    <location>
        <begin position="1"/>
        <end position="18"/>
    </location>
</feature>
<protein>
    <submittedName>
        <fullName evidence="2">Uncharacterized protein</fullName>
    </submittedName>
</protein>
<organism evidence="2 3">
    <name type="scientific">Paramecium primaurelia</name>
    <dbReference type="NCBI Taxonomy" id="5886"/>
    <lineage>
        <taxon>Eukaryota</taxon>
        <taxon>Sar</taxon>
        <taxon>Alveolata</taxon>
        <taxon>Ciliophora</taxon>
        <taxon>Intramacronucleata</taxon>
        <taxon>Oligohymenophorea</taxon>
        <taxon>Peniculida</taxon>
        <taxon>Parameciidae</taxon>
        <taxon>Paramecium</taxon>
    </lineage>
</organism>
<dbReference type="OMA" id="DIEWSNH"/>
<dbReference type="AlphaFoldDB" id="A0A8S1PP32"/>
<reference evidence="2" key="1">
    <citation type="submission" date="2021-01" db="EMBL/GenBank/DDBJ databases">
        <authorList>
            <consortium name="Genoscope - CEA"/>
            <person name="William W."/>
        </authorList>
    </citation>
    <scope>NUCLEOTIDE SEQUENCE</scope>
</reference>
<evidence type="ECO:0000256" key="1">
    <source>
        <dbReference type="SAM" id="SignalP"/>
    </source>
</evidence>
<keyword evidence="3" id="KW-1185">Reference proteome</keyword>
<dbReference type="Proteomes" id="UP000688137">
    <property type="component" value="Unassembled WGS sequence"/>
</dbReference>
<comment type="caution">
    <text evidence="2">The sequence shown here is derived from an EMBL/GenBank/DDBJ whole genome shotgun (WGS) entry which is preliminary data.</text>
</comment>
<dbReference type="EMBL" id="CAJJDM010000129">
    <property type="protein sequence ID" value="CAD8105220.1"/>
    <property type="molecule type" value="Genomic_DNA"/>
</dbReference>
<gene>
    <name evidence="2" type="ORF">PPRIM_AZ9-3.1.T1260119</name>
</gene>
<evidence type="ECO:0000313" key="3">
    <source>
        <dbReference type="Proteomes" id="UP000688137"/>
    </source>
</evidence>
<proteinExistence type="predicted"/>
<feature type="chain" id="PRO_5035733174" evidence="1">
    <location>
        <begin position="19"/>
        <end position="275"/>
    </location>
</feature>
<sequence>MHSIQIILIISTASLIKSTTLELNNRCKCSELIYSSDCYNGFSDCSWNTHKNQCVDVACSDIEWSNHCIWSSNRCYWLNKQCHDFTSCEAIPGKDQSECIAANVYCPASNGINCLSMQYQQKCSDIKDPDTCNEYYSPQGKCMWKDQNCIILQSCNELWTNKTKSCLLNSCYFDAQAFMCKDMTCSYYTMESQCQFGAPTPGPYLNNLIPCEWNTQTGQCQEANPVDFNANNCYSNSAMTYHWSSSKSSKGGCVSCKSSILSIFIGLMMMIIMIM</sequence>
<name>A0A8S1PP32_PARPR</name>
<accession>A0A8S1PP32</accession>
<evidence type="ECO:0000313" key="2">
    <source>
        <dbReference type="EMBL" id="CAD8105220.1"/>
    </source>
</evidence>
<keyword evidence="1" id="KW-0732">Signal</keyword>